<keyword evidence="10" id="KW-0175">Coiled coil</keyword>
<comment type="similarity">
    <text evidence="9">Belongs to the Tom70 family.</text>
</comment>
<dbReference type="EMBL" id="JNBS01004852">
    <property type="protein sequence ID" value="OQR82019.1"/>
    <property type="molecule type" value="Genomic_DNA"/>
</dbReference>
<evidence type="ECO:0000256" key="11">
    <source>
        <dbReference type="SAM" id="SignalP"/>
    </source>
</evidence>
<comment type="subcellular location">
    <subcellularLocation>
        <location evidence="1">Mitochondrion outer membrane</location>
        <topology evidence="1">Single-pass membrane protein</topology>
    </subcellularLocation>
</comment>
<dbReference type="SUPFAM" id="SSF48452">
    <property type="entry name" value="TPR-like"/>
    <property type="match status" value="3"/>
</dbReference>
<keyword evidence="8" id="KW-0472">Membrane</keyword>
<dbReference type="GO" id="GO:0030150">
    <property type="term" value="P:protein import into mitochondrial matrix"/>
    <property type="evidence" value="ECO:0007669"/>
    <property type="project" value="TreeGrafter"/>
</dbReference>
<protein>
    <recommendedName>
        <fullName evidence="14">Secreted protein</fullName>
    </recommendedName>
</protein>
<keyword evidence="2" id="KW-0812">Transmembrane</keyword>
<sequence>MQRVWHVALLASMSAVTLLTLQRKQRLRQESYSHSSEVCTSRAGKKELPNAHRMELSIAGSFSHNGLYAQALAIYSRLLQTALDEVPRRRAHLSHLYDLRSCVYESLQCHDNVVQDTTAALQFDASLGDLYLRRGIALAHLHQYREALRDILMAIELAQRADEDVTDLNEMFRALEQEAIFYEARDAMQNCSPRHLPDDYLIRAYHDNFYASDMDTEYSSLIYELAHTSSDRGVQFLQQALHNKESGRFIECYEDLQEAISNLHPHHAFYVIVCMEYACFLHLLQRYKEAADWFKQCIDRLPQSTWIQAHRIHNLLIQGCRAGAASALAMAPNESPTFSFLRGLFHSRIFADSVQALQHFHEAIRLAPDYVAPYYAASQIYLSANLHEAHSILHQCLAWQYLYSSGNHPALAWIHYALGKYETLCGRSAVVNFEASIAADTTFVPAYIGLARQYPTLFERAQAYLMQALVYARRPDPGILLAQLRFENQRWQHAVDACDQALEYATTYVEYCHIYAVRNVAIAKVMISNKQSVP</sequence>
<evidence type="ECO:0008006" key="14">
    <source>
        <dbReference type="Google" id="ProtNLM"/>
    </source>
</evidence>
<proteinExistence type="inferred from homology"/>
<keyword evidence="7" id="KW-0496">Mitochondrion</keyword>
<organism evidence="12 13">
    <name type="scientific">Thraustotheca clavata</name>
    <dbReference type="NCBI Taxonomy" id="74557"/>
    <lineage>
        <taxon>Eukaryota</taxon>
        <taxon>Sar</taxon>
        <taxon>Stramenopiles</taxon>
        <taxon>Oomycota</taxon>
        <taxon>Saprolegniomycetes</taxon>
        <taxon>Saprolegniales</taxon>
        <taxon>Achlyaceae</taxon>
        <taxon>Thraustotheca</taxon>
    </lineage>
</organism>
<dbReference type="OrthoDB" id="2942533at2759"/>
<evidence type="ECO:0000256" key="6">
    <source>
        <dbReference type="ARBA" id="ARBA00022989"/>
    </source>
</evidence>
<evidence type="ECO:0000256" key="4">
    <source>
        <dbReference type="ARBA" id="ARBA00022787"/>
    </source>
</evidence>
<dbReference type="AlphaFoldDB" id="A0A1V9Y8I9"/>
<evidence type="ECO:0000313" key="12">
    <source>
        <dbReference type="EMBL" id="OQR82019.1"/>
    </source>
</evidence>
<evidence type="ECO:0000256" key="2">
    <source>
        <dbReference type="ARBA" id="ARBA00022692"/>
    </source>
</evidence>
<dbReference type="GO" id="GO:0045039">
    <property type="term" value="P:protein insertion into mitochondrial inner membrane"/>
    <property type="evidence" value="ECO:0007669"/>
    <property type="project" value="TreeGrafter"/>
</dbReference>
<keyword evidence="6" id="KW-1133">Transmembrane helix</keyword>
<reference evidence="12 13" key="1">
    <citation type="journal article" date="2014" name="Genome Biol. Evol.">
        <title>The secreted proteins of Achlya hypogyna and Thraustotheca clavata identify the ancestral oomycete secretome and reveal gene acquisitions by horizontal gene transfer.</title>
        <authorList>
            <person name="Misner I."/>
            <person name="Blouin N."/>
            <person name="Leonard G."/>
            <person name="Richards T.A."/>
            <person name="Lane C.E."/>
        </authorList>
    </citation>
    <scope>NUCLEOTIDE SEQUENCE [LARGE SCALE GENOMIC DNA]</scope>
    <source>
        <strain evidence="12 13">ATCC 34112</strain>
    </source>
</reference>
<dbReference type="SMART" id="SM00028">
    <property type="entry name" value="TPR"/>
    <property type="match status" value="4"/>
</dbReference>
<comment type="caution">
    <text evidence="12">The sequence shown here is derived from an EMBL/GenBank/DDBJ whole genome shotgun (WGS) entry which is preliminary data.</text>
</comment>
<keyword evidence="4" id="KW-1000">Mitochondrion outer membrane</keyword>
<evidence type="ECO:0000256" key="3">
    <source>
        <dbReference type="ARBA" id="ARBA00022737"/>
    </source>
</evidence>
<dbReference type="GO" id="GO:0030943">
    <property type="term" value="F:mitochondrion targeting sequence binding"/>
    <property type="evidence" value="ECO:0007669"/>
    <property type="project" value="TreeGrafter"/>
</dbReference>
<keyword evidence="13" id="KW-1185">Reference proteome</keyword>
<dbReference type="Gene3D" id="1.25.40.10">
    <property type="entry name" value="Tetratricopeptide repeat domain"/>
    <property type="match status" value="3"/>
</dbReference>
<dbReference type="STRING" id="74557.A0A1V9Y8I9"/>
<dbReference type="PANTHER" id="PTHR46208">
    <property type="entry name" value="MITOCHONDRIAL IMPORT RECEPTOR SUBUNIT TOM70"/>
    <property type="match status" value="1"/>
</dbReference>
<dbReference type="Proteomes" id="UP000243217">
    <property type="component" value="Unassembled WGS sequence"/>
</dbReference>
<feature type="coiled-coil region" evidence="10">
    <location>
        <begin position="158"/>
        <end position="185"/>
    </location>
</feature>
<keyword evidence="5" id="KW-0802">TPR repeat</keyword>
<evidence type="ECO:0000256" key="8">
    <source>
        <dbReference type="ARBA" id="ARBA00023136"/>
    </source>
</evidence>
<evidence type="ECO:0000256" key="10">
    <source>
        <dbReference type="SAM" id="Coils"/>
    </source>
</evidence>
<evidence type="ECO:0000256" key="7">
    <source>
        <dbReference type="ARBA" id="ARBA00023128"/>
    </source>
</evidence>
<evidence type="ECO:0000256" key="5">
    <source>
        <dbReference type="ARBA" id="ARBA00022803"/>
    </source>
</evidence>
<accession>A0A1V9Y8I9</accession>
<dbReference type="GO" id="GO:0005741">
    <property type="term" value="C:mitochondrial outer membrane"/>
    <property type="evidence" value="ECO:0007669"/>
    <property type="project" value="UniProtKB-SubCell"/>
</dbReference>
<evidence type="ECO:0000256" key="1">
    <source>
        <dbReference type="ARBA" id="ARBA00004572"/>
    </source>
</evidence>
<dbReference type="PANTHER" id="PTHR46208:SF1">
    <property type="entry name" value="MITOCHONDRIAL IMPORT RECEPTOR SUBUNIT TOM70"/>
    <property type="match status" value="1"/>
</dbReference>
<dbReference type="GO" id="GO:0008320">
    <property type="term" value="F:protein transmembrane transporter activity"/>
    <property type="evidence" value="ECO:0007669"/>
    <property type="project" value="TreeGrafter"/>
</dbReference>
<evidence type="ECO:0000313" key="13">
    <source>
        <dbReference type="Proteomes" id="UP000243217"/>
    </source>
</evidence>
<keyword evidence="11" id="KW-0732">Signal</keyword>
<evidence type="ECO:0000256" key="9">
    <source>
        <dbReference type="ARBA" id="ARBA00038030"/>
    </source>
</evidence>
<feature type="chain" id="PRO_5012054228" description="Secreted protein" evidence="11">
    <location>
        <begin position="16"/>
        <end position="534"/>
    </location>
</feature>
<name>A0A1V9Y8I9_9STRA</name>
<dbReference type="InterPro" id="IPR019734">
    <property type="entry name" value="TPR_rpt"/>
</dbReference>
<gene>
    <name evidence="12" type="ORF">THRCLA_11207</name>
</gene>
<dbReference type="InterPro" id="IPR011990">
    <property type="entry name" value="TPR-like_helical_dom_sf"/>
</dbReference>
<keyword evidence="3" id="KW-0677">Repeat</keyword>
<feature type="signal peptide" evidence="11">
    <location>
        <begin position="1"/>
        <end position="15"/>
    </location>
</feature>